<accession>A0ABP6GSM5</accession>
<dbReference type="EMBL" id="BAAATZ010000015">
    <property type="protein sequence ID" value="GAA2729034.1"/>
    <property type="molecule type" value="Genomic_DNA"/>
</dbReference>
<keyword evidence="8" id="KW-1185">Reference proteome</keyword>
<dbReference type="PROSITE" id="PS00893">
    <property type="entry name" value="NUDIX_BOX"/>
    <property type="match status" value="1"/>
</dbReference>
<evidence type="ECO:0000256" key="1">
    <source>
        <dbReference type="ARBA" id="ARBA00001946"/>
    </source>
</evidence>
<dbReference type="InterPro" id="IPR020084">
    <property type="entry name" value="NUDIX_hydrolase_CS"/>
</dbReference>
<dbReference type="CDD" id="cd04685">
    <property type="entry name" value="NUDIX_Hydrolase"/>
    <property type="match status" value="1"/>
</dbReference>
<name>A0ABP6GSM5_9ACTN</name>
<comment type="similarity">
    <text evidence="2 5">Belongs to the Nudix hydrolase family.</text>
</comment>
<dbReference type="RefSeq" id="WP_344451895.1">
    <property type="nucleotide sequence ID" value="NZ_BAAATZ010000015.1"/>
</dbReference>
<dbReference type="PROSITE" id="PS51462">
    <property type="entry name" value="NUDIX"/>
    <property type="match status" value="1"/>
</dbReference>
<dbReference type="InterPro" id="IPR020476">
    <property type="entry name" value="Nudix_hydrolase"/>
</dbReference>
<dbReference type="PRINTS" id="PR00502">
    <property type="entry name" value="NUDIXFAMILY"/>
</dbReference>
<reference evidence="8" key="1">
    <citation type="journal article" date="2019" name="Int. J. Syst. Evol. Microbiol.">
        <title>The Global Catalogue of Microorganisms (GCM) 10K type strain sequencing project: providing services to taxonomists for standard genome sequencing and annotation.</title>
        <authorList>
            <consortium name="The Broad Institute Genomics Platform"/>
            <consortium name="The Broad Institute Genome Sequencing Center for Infectious Disease"/>
            <person name="Wu L."/>
            <person name="Ma J."/>
        </authorList>
    </citation>
    <scope>NUCLEOTIDE SEQUENCE [LARGE SCALE GENOMIC DNA]</scope>
    <source>
        <strain evidence="8">JCM 8201</strain>
    </source>
</reference>
<evidence type="ECO:0000313" key="7">
    <source>
        <dbReference type="EMBL" id="GAA2729034.1"/>
    </source>
</evidence>
<proteinExistence type="inferred from homology"/>
<comment type="cofactor">
    <cofactor evidence="1">
        <name>Mg(2+)</name>
        <dbReference type="ChEBI" id="CHEBI:18420"/>
    </cofactor>
</comment>
<evidence type="ECO:0000256" key="4">
    <source>
        <dbReference type="ARBA" id="ARBA00022842"/>
    </source>
</evidence>
<evidence type="ECO:0000256" key="3">
    <source>
        <dbReference type="ARBA" id="ARBA00022801"/>
    </source>
</evidence>
<dbReference type="InterPro" id="IPR000086">
    <property type="entry name" value="NUDIX_hydrolase_dom"/>
</dbReference>
<evidence type="ECO:0000256" key="5">
    <source>
        <dbReference type="RuleBase" id="RU003476"/>
    </source>
</evidence>
<dbReference type="Proteomes" id="UP001501842">
    <property type="component" value="Unassembled WGS sequence"/>
</dbReference>
<dbReference type="Gene3D" id="3.90.79.10">
    <property type="entry name" value="Nucleoside Triphosphate Pyrophosphohydrolase"/>
    <property type="match status" value="1"/>
</dbReference>
<evidence type="ECO:0000313" key="8">
    <source>
        <dbReference type="Proteomes" id="UP001501842"/>
    </source>
</evidence>
<protein>
    <submittedName>
        <fullName evidence="7">NUDIX hydrolase</fullName>
    </submittedName>
</protein>
<feature type="domain" description="Nudix hydrolase" evidence="6">
    <location>
        <begin position="4"/>
        <end position="144"/>
    </location>
</feature>
<sequence length="160" mass="17806">MGVQRRDAARVVLIDSRGRVLLFKYLLSEPWACEGWMLPGGRIEPGESPEVTASRELLEETGLTPDELWGPVATNSGEWSLAARRFTTVNWFYVARTTVTAVDLTGQSAPERQSLLAHRWWSSAELEATQDVVLPPRLAPLLRAVLAGDLDAEPLTLPWR</sequence>
<dbReference type="SUPFAM" id="SSF55811">
    <property type="entry name" value="Nudix"/>
    <property type="match status" value="1"/>
</dbReference>
<evidence type="ECO:0000259" key="6">
    <source>
        <dbReference type="PROSITE" id="PS51462"/>
    </source>
</evidence>
<dbReference type="PANTHER" id="PTHR43046:SF12">
    <property type="entry name" value="GDP-MANNOSE MANNOSYL HYDROLASE"/>
    <property type="match status" value="1"/>
</dbReference>
<dbReference type="GO" id="GO:0016787">
    <property type="term" value="F:hydrolase activity"/>
    <property type="evidence" value="ECO:0007669"/>
    <property type="project" value="UniProtKB-KW"/>
</dbReference>
<gene>
    <name evidence="7" type="ORF">GCM10010439_38540</name>
</gene>
<comment type="caution">
    <text evidence="7">The sequence shown here is derived from an EMBL/GenBank/DDBJ whole genome shotgun (WGS) entry which is preliminary data.</text>
</comment>
<dbReference type="PANTHER" id="PTHR43046">
    <property type="entry name" value="GDP-MANNOSE MANNOSYL HYDROLASE"/>
    <property type="match status" value="1"/>
</dbReference>
<organism evidence="7 8">
    <name type="scientific">Actinocorallia aurantiaca</name>
    <dbReference type="NCBI Taxonomy" id="46204"/>
    <lineage>
        <taxon>Bacteria</taxon>
        <taxon>Bacillati</taxon>
        <taxon>Actinomycetota</taxon>
        <taxon>Actinomycetes</taxon>
        <taxon>Streptosporangiales</taxon>
        <taxon>Thermomonosporaceae</taxon>
        <taxon>Actinocorallia</taxon>
    </lineage>
</organism>
<dbReference type="InterPro" id="IPR015797">
    <property type="entry name" value="NUDIX_hydrolase-like_dom_sf"/>
</dbReference>
<dbReference type="Pfam" id="PF00293">
    <property type="entry name" value="NUDIX"/>
    <property type="match status" value="1"/>
</dbReference>
<keyword evidence="3 5" id="KW-0378">Hydrolase</keyword>
<evidence type="ECO:0000256" key="2">
    <source>
        <dbReference type="ARBA" id="ARBA00005582"/>
    </source>
</evidence>
<keyword evidence="4" id="KW-0460">Magnesium</keyword>